<dbReference type="CDD" id="cd04301">
    <property type="entry name" value="NAT_SF"/>
    <property type="match status" value="1"/>
</dbReference>
<keyword evidence="2" id="KW-0012">Acyltransferase</keyword>
<dbReference type="InterPro" id="IPR000182">
    <property type="entry name" value="GNAT_dom"/>
</dbReference>
<keyword evidence="1" id="KW-0808">Transferase</keyword>
<evidence type="ECO:0000256" key="2">
    <source>
        <dbReference type="ARBA" id="ARBA00023315"/>
    </source>
</evidence>
<dbReference type="PROSITE" id="PS51186">
    <property type="entry name" value="GNAT"/>
    <property type="match status" value="1"/>
</dbReference>
<organism evidence="4 5">
    <name type="scientific">Nocardia tengchongensis</name>
    <dbReference type="NCBI Taxonomy" id="2055889"/>
    <lineage>
        <taxon>Bacteria</taxon>
        <taxon>Bacillati</taxon>
        <taxon>Actinomycetota</taxon>
        <taxon>Actinomycetes</taxon>
        <taxon>Mycobacteriales</taxon>
        <taxon>Nocardiaceae</taxon>
        <taxon>Nocardia</taxon>
    </lineage>
</organism>
<dbReference type="Proteomes" id="UP000683310">
    <property type="component" value="Chromosome"/>
</dbReference>
<dbReference type="PANTHER" id="PTHR43877:SF2">
    <property type="entry name" value="AMINOALKYLPHOSPHONATE N-ACETYLTRANSFERASE-RELATED"/>
    <property type="match status" value="1"/>
</dbReference>
<dbReference type="InterPro" id="IPR016181">
    <property type="entry name" value="Acyl_CoA_acyltransferase"/>
</dbReference>
<sequence length="174" mass="18982">MRDIVIRTAGPGDLLAVLAIHEQVAAADDTSLGPATDLQRRTWERMMQRSEDLTVYLAEVDGKPVGTAAQLLMPHVTYDCAPTAFIEAVVVAAEQRRRGIASAMMRRLLSDARAAGCNKVQLLSHKRHATDGAHRLYTSLGFEPEAEGFRLYLQRVPTAVQAAKAAMEAHSTTE</sequence>
<dbReference type="PANTHER" id="PTHR43877">
    <property type="entry name" value="AMINOALKYLPHOSPHONATE N-ACETYLTRANSFERASE-RELATED-RELATED"/>
    <property type="match status" value="1"/>
</dbReference>
<evidence type="ECO:0000313" key="4">
    <source>
        <dbReference type="EMBL" id="QVI19812.1"/>
    </source>
</evidence>
<gene>
    <name evidence="4" type="ORF">KHQ06_26280</name>
</gene>
<reference evidence="4 5" key="1">
    <citation type="submission" date="2021-04" db="EMBL/GenBank/DDBJ databases">
        <title>Nocardia tengchongensis.</title>
        <authorList>
            <person name="Zhuang k."/>
            <person name="Ran Y."/>
            <person name="Li W."/>
        </authorList>
    </citation>
    <scope>NUCLEOTIDE SEQUENCE [LARGE SCALE GENOMIC DNA]</scope>
    <source>
        <strain evidence="4 5">CFH S0057</strain>
    </source>
</reference>
<protein>
    <submittedName>
        <fullName evidence="4">GNAT family N-acetyltransferase</fullName>
    </submittedName>
</protein>
<keyword evidence="5" id="KW-1185">Reference proteome</keyword>
<proteinExistence type="predicted"/>
<dbReference type="Gene3D" id="3.40.630.30">
    <property type="match status" value="1"/>
</dbReference>
<accession>A0ABX8CK93</accession>
<dbReference type="EMBL" id="CP074371">
    <property type="protein sequence ID" value="QVI19812.1"/>
    <property type="molecule type" value="Genomic_DNA"/>
</dbReference>
<dbReference type="Pfam" id="PF00583">
    <property type="entry name" value="Acetyltransf_1"/>
    <property type="match status" value="1"/>
</dbReference>
<name>A0ABX8CK93_9NOCA</name>
<evidence type="ECO:0000259" key="3">
    <source>
        <dbReference type="PROSITE" id="PS51186"/>
    </source>
</evidence>
<dbReference type="InterPro" id="IPR050832">
    <property type="entry name" value="Bact_Acetyltransf"/>
</dbReference>
<evidence type="ECO:0000256" key="1">
    <source>
        <dbReference type="ARBA" id="ARBA00022679"/>
    </source>
</evidence>
<evidence type="ECO:0000313" key="5">
    <source>
        <dbReference type="Proteomes" id="UP000683310"/>
    </source>
</evidence>
<feature type="domain" description="N-acetyltransferase" evidence="3">
    <location>
        <begin position="4"/>
        <end position="167"/>
    </location>
</feature>
<dbReference type="SUPFAM" id="SSF55729">
    <property type="entry name" value="Acyl-CoA N-acyltransferases (Nat)"/>
    <property type="match status" value="1"/>
</dbReference>